<gene>
    <name evidence="3" type="ORF">DS50902_32</name>
</gene>
<dbReference type="EMBL" id="KX160206">
    <property type="protein sequence ID" value="ANT43422.1"/>
    <property type="molecule type" value="Genomic_DNA"/>
</dbReference>
<proteinExistence type="predicted"/>
<name>A0A1P8BKQ6_9CAUD</name>
<evidence type="ECO:0000313" key="3">
    <source>
        <dbReference type="EMBL" id="ANT43422.1"/>
    </source>
</evidence>
<keyword evidence="1" id="KW-0175">Coiled coil</keyword>
<organism evidence="3 4">
    <name type="scientific">Lactococcus phage 50902</name>
    <dbReference type="NCBI Taxonomy" id="1868848"/>
    <lineage>
        <taxon>Viruses</taxon>
        <taxon>Duplodnaviria</taxon>
        <taxon>Heunggongvirae</taxon>
        <taxon>Uroviricota</taxon>
        <taxon>Caudoviricetes</taxon>
        <taxon>Vedamuthuvirus</taxon>
        <taxon>Vedamuthuvirus vv50902</taxon>
    </lineage>
</organism>
<sequence>MRATSYKSVGVRRKKMTFEEYLKSLGLDDEQVTSITAGMEENKFYLTSEQNLEERYNKAVQQRDEAKAQLDESNERITELEAAAEEVQKTLESNQSELEKLEELQGQVETLTRENSSIKRTTKLEKLLTKAGVNDIDYILNYKMRGGEDLEVGEDGEFINFDDKLNELKESYPKYFESPEPPKDHKGWTPLDNIPKDGKNVDFDPFSEKIAKYNQ</sequence>
<feature type="region of interest" description="Disordered" evidence="2">
    <location>
        <begin position="174"/>
        <end position="206"/>
    </location>
</feature>
<dbReference type="GO" id="GO:0019069">
    <property type="term" value="P:viral capsid assembly"/>
    <property type="evidence" value="ECO:0007669"/>
    <property type="project" value="InterPro"/>
</dbReference>
<accession>A0A1P8BKQ6</accession>
<protein>
    <submittedName>
        <fullName evidence="3">Scaffold protein</fullName>
    </submittedName>
</protein>
<feature type="coiled-coil region" evidence="1">
    <location>
        <begin position="49"/>
        <end position="121"/>
    </location>
</feature>
<reference evidence="3 4" key="1">
    <citation type="journal article" date="2017" name="BMC Genomics">
        <title>Genetic and functional characterisation of the lactococcal P335 phage-host interactions.</title>
        <authorList>
            <person name="Mahony J."/>
            <person name="Oliveira J."/>
            <person name="Collins B."/>
            <person name="Hanemaaijer L."/>
            <person name="Lugli G.A."/>
            <person name="Neve H."/>
            <person name="Ventura M."/>
            <person name="Kouwen T.R."/>
            <person name="Cambillau C."/>
            <person name="van Sinderen D."/>
        </authorList>
    </citation>
    <scope>NUCLEOTIDE SEQUENCE [LARGE SCALE GENOMIC DNA]</scope>
</reference>
<evidence type="ECO:0000256" key="1">
    <source>
        <dbReference type="SAM" id="Coils"/>
    </source>
</evidence>
<evidence type="ECO:0000256" key="2">
    <source>
        <dbReference type="SAM" id="MobiDB-lite"/>
    </source>
</evidence>
<dbReference type="Proteomes" id="UP000225598">
    <property type="component" value="Segment"/>
</dbReference>
<dbReference type="InterPro" id="IPR009636">
    <property type="entry name" value="SCAF"/>
</dbReference>
<dbReference type="Pfam" id="PF06810">
    <property type="entry name" value="Phage_scaffold"/>
    <property type="match status" value="1"/>
</dbReference>
<keyword evidence="4" id="KW-1185">Reference proteome</keyword>
<evidence type="ECO:0000313" key="4">
    <source>
        <dbReference type="Proteomes" id="UP000225598"/>
    </source>
</evidence>
<feature type="compositionally biased region" description="Basic and acidic residues" evidence="2">
    <location>
        <begin position="194"/>
        <end position="206"/>
    </location>
</feature>